<dbReference type="RefSeq" id="WP_102243974.1">
    <property type="nucleotide sequence ID" value="NZ_CP025704.1"/>
</dbReference>
<dbReference type="Proteomes" id="UP000235584">
    <property type="component" value="Chromosome"/>
</dbReference>
<evidence type="ECO:0000313" key="2">
    <source>
        <dbReference type="Proteomes" id="UP000235584"/>
    </source>
</evidence>
<organism evidence="1 2">
    <name type="scientific">Bacteriovorax stolpii</name>
    <name type="common">Bdellovibrio stolpii</name>
    <dbReference type="NCBI Taxonomy" id="960"/>
    <lineage>
        <taxon>Bacteria</taxon>
        <taxon>Pseudomonadati</taxon>
        <taxon>Bdellovibrionota</taxon>
        <taxon>Bacteriovoracia</taxon>
        <taxon>Bacteriovoracales</taxon>
        <taxon>Bacteriovoracaceae</taxon>
        <taxon>Bacteriovorax</taxon>
    </lineage>
</organism>
<protein>
    <submittedName>
        <fullName evidence="1">Uncharacterized protein</fullName>
    </submittedName>
</protein>
<dbReference type="OrthoDB" id="5294400at2"/>
<dbReference type="SUPFAM" id="SSF56925">
    <property type="entry name" value="OMPA-like"/>
    <property type="match status" value="1"/>
</dbReference>
<name>A0A2K9NT31_BACTC</name>
<sequence length="239" mass="26830">MKLEFRNIIALSLVSFTLSAPALRADEKDLYDFMWLDPDKKVYVLQNKVHKKDKTVYLNLGYGMGLSSNFQDTSMVHTNAGFYLTEEWAVELLYTKYSNSDNEAMENLKRLNGSIPFIRKTDSNYGVVAKWSPFYGKINTFNKIFYFDWNLGLGLGKLNTSSNATSVAVPAQANTYKDEKYTSVIAKTGLSFHATKNIHIGVDLIMNNYKAPGPTVNGKTPSSKLRQNTDAILTIGVSF</sequence>
<gene>
    <name evidence="1" type="ORF">C0V70_11335</name>
</gene>
<keyword evidence="2" id="KW-1185">Reference proteome</keyword>
<reference evidence="1 2" key="1">
    <citation type="submission" date="2018-01" db="EMBL/GenBank/DDBJ databases">
        <title>Complete genome sequence of Bacteriovorax stolpii DSM12778.</title>
        <authorList>
            <person name="Tang B."/>
            <person name="Chang J."/>
        </authorList>
    </citation>
    <scope>NUCLEOTIDE SEQUENCE [LARGE SCALE GENOMIC DNA]</scope>
    <source>
        <strain evidence="1 2">DSM 12778</strain>
    </source>
</reference>
<dbReference type="InterPro" id="IPR011250">
    <property type="entry name" value="OMP/PagP_B-barrel"/>
</dbReference>
<dbReference type="NCBIfam" id="TIGR04565">
    <property type="entry name" value="OMP_myx_plus"/>
    <property type="match status" value="1"/>
</dbReference>
<dbReference type="AlphaFoldDB" id="A0A2K9NT31"/>
<dbReference type="InterPro" id="IPR030820">
    <property type="entry name" value="OMP_myx_plus_Proteobacteria"/>
</dbReference>
<dbReference type="EMBL" id="CP025704">
    <property type="protein sequence ID" value="AUN98683.1"/>
    <property type="molecule type" value="Genomic_DNA"/>
</dbReference>
<dbReference type="KEGG" id="bsto:C0V70_11335"/>
<accession>A0A2K9NT31</accession>
<evidence type="ECO:0000313" key="1">
    <source>
        <dbReference type="EMBL" id="AUN98683.1"/>
    </source>
</evidence>
<proteinExistence type="predicted"/>